<dbReference type="AlphaFoldDB" id="N6W8N8"/>
<organism evidence="1 2">
    <name type="scientific">Schaalia cardiffensis F0333</name>
    <dbReference type="NCBI Taxonomy" id="888050"/>
    <lineage>
        <taxon>Bacteria</taxon>
        <taxon>Bacillati</taxon>
        <taxon>Actinomycetota</taxon>
        <taxon>Actinomycetes</taxon>
        <taxon>Actinomycetales</taxon>
        <taxon>Actinomycetaceae</taxon>
        <taxon>Schaalia</taxon>
    </lineage>
</organism>
<evidence type="ECO:0000313" key="2">
    <source>
        <dbReference type="Proteomes" id="UP000013015"/>
    </source>
</evidence>
<comment type="caution">
    <text evidence="1">The sequence shown here is derived from an EMBL/GenBank/DDBJ whole genome shotgun (WGS) entry which is preliminary data.</text>
</comment>
<dbReference type="HOGENOM" id="CLU_3283414_0_0_11"/>
<sequence length="40" mass="4523">MRSARHSEGTWIGIQPRLFVWNPDLRVEPGVLCGKGEDSQ</sequence>
<keyword evidence="2" id="KW-1185">Reference proteome</keyword>
<name>N6W8N8_9ACTO</name>
<reference evidence="1 2" key="1">
    <citation type="submission" date="2013-03" db="EMBL/GenBank/DDBJ databases">
        <title>Reference genome for the Human Microbiome Project.</title>
        <authorList>
            <person name="Aqrawi P."/>
            <person name="Ayvaz T."/>
            <person name="Bess C."/>
            <person name="Blankenburg K."/>
            <person name="Coyle M."/>
            <person name="Deng J."/>
            <person name="Forbes L."/>
            <person name="Fowler G."/>
            <person name="Francisco L."/>
            <person name="Fu Q."/>
            <person name="Gibbs R."/>
            <person name="Gross S."/>
            <person name="Gubbala S."/>
            <person name="Hale W."/>
            <person name="Hemphill L."/>
            <person name="Highlander S."/>
            <person name="Hirani K."/>
            <person name="Jackson L."/>
            <person name="Jakkamsetti A."/>
            <person name="Javaid M."/>
            <person name="Jayaseelan J.C."/>
            <person name="Jiang H."/>
            <person name="Joshi V."/>
            <person name="Korchina V."/>
            <person name="Kovar C."/>
            <person name="Lara F."/>
            <person name="Lee S."/>
            <person name="Liu Y."/>
            <person name="Mata R."/>
            <person name="Mathew T."/>
            <person name="Munidasa M."/>
            <person name="Muzny D."/>
            <person name="Nazareth L."/>
            <person name="Ngo R."/>
            <person name="Nguyen L."/>
            <person name="Nguyen N."/>
            <person name="Okwuonu G."/>
            <person name="Ongeri F."/>
            <person name="Palculict T."/>
            <person name="Patil S."/>
            <person name="Petrosino J."/>
            <person name="Pham C."/>
            <person name="Pham P."/>
            <person name="Pu L.-L."/>
            <person name="Qin X."/>
            <person name="Qu J."/>
            <person name="Reid J."/>
            <person name="Ross M."/>
            <person name="Ruth R."/>
            <person name="Saada N."/>
            <person name="San Lucas F."/>
            <person name="Santibanez J."/>
            <person name="Shang Y."/>
            <person name="Simmons D."/>
            <person name="Song X.-Z."/>
            <person name="Tang L.-Y."/>
            <person name="Thornton R."/>
            <person name="Warren J."/>
            <person name="Weissenberger G."/>
            <person name="Wilczek-Boney K."/>
            <person name="Worley K."/>
            <person name="Youmans B."/>
            <person name="Zhang J."/>
            <person name="Zhang L."/>
            <person name="Zhao Z."/>
            <person name="Zhou C."/>
            <person name="Zhu D."/>
            <person name="Zhu Y."/>
        </authorList>
    </citation>
    <scope>NUCLEOTIDE SEQUENCE [LARGE SCALE GENOMIC DNA]</scope>
    <source>
        <strain evidence="1 2">F0333</strain>
    </source>
</reference>
<dbReference type="Proteomes" id="UP000013015">
    <property type="component" value="Unassembled WGS sequence"/>
</dbReference>
<proteinExistence type="predicted"/>
<protein>
    <submittedName>
        <fullName evidence="1">Uncharacterized protein</fullName>
    </submittedName>
</protein>
<dbReference type="STRING" id="888050.HMPREF9004_0260"/>
<accession>N6W8N8</accession>
<gene>
    <name evidence="1" type="ORF">HMPREF9004_0260</name>
</gene>
<dbReference type="EMBL" id="AQHZ01000005">
    <property type="protein sequence ID" value="ENO18925.1"/>
    <property type="molecule type" value="Genomic_DNA"/>
</dbReference>
<evidence type="ECO:0000313" key="1">
    <source>
        <dbReference type="EMBL" id="ENO18925.1"/>
    </source>
</evidence>
<dbReference type="PATRIC" id="fig|888050.3.peg.253"/>